<dbReference type="PANTHER" id="PTHR16803">
    <property type="entry name" value="HIGH AFFINITY IMMUNOGLOBULIN EPSILON RECEPTOR GAMMA-SUBUNIT"/>
    <property type="match status" value="1"/>
</dbReference>
<dbReference type="Ensembl" id="ENSHHUT00000002106.1">
    <property type="protein sequence ID" value="ENSHHUP00000002035.1"/>
    <property type="gene ID" value="ENSHHUG00000001319.1"/>
</dbReference>
<keyword evidence="3" id="KW-0597">Phosphoprotein</keyword>
<dbReference type="GO" id="GO:0019767">
    <property type="term" value="F:IgE receptor activity"/>
    <property type="evidence" value="ECO:0007669"/>
    <property type="project" value="InterPro"/>
</dbReference>
<feature type="chain" id="PRO_5021401779" description="High affinity immunoglobulin epsilon receptor subunit gamma" evidence="8">
    <location>
        <begin position="24"/>
        <end position="100"/>
    </location>
</feature>
<evidence type="ECO:0000256" key="5">
    <source>
        <dbReference type="ARBA" id="ARBA00023157"/>
    </source>
</evidence>
<proteinExistence type="predicted"/>
<sequence>MMGGRFPVLSALPLWMSFGSATALGESQICYILDAILFLYGIILTVLYCKLKMVPVTGAGTEKISSFTLTQKPEEGIYTGLTPHAADTYETIGQKKRLKK</sequence>
<accession>A0A4W5JUW2</accession>
<dbReference type="Proteomes" id="UP000314982">
    <property type="component" value="Unassembled WGS sequence"/>
</dbReference>
<keyword evidence="7" id="KW-0812">Transmembrane</keyword>
<evidence type="ECO:0000256" key="4">
    <source>
        <dbReference type="ARBA" id="ARBA00022859"/>
    </source>
</evidence>
<dbReference type="InterPro" id="IPR021663">
    <property type="entry name" value="CD3_zeta/IgE_Fc_rcpt_gamma"/>
</dbReference>
<organism evidence="9 10">
    <name type="scientific">Hucho hucho</name>
    <name type="common">huchen</name>
    <dbReference type="NCBI Taxonomy" id="62062"/>
    <lineage>
        <taxon>Eukaryota</taxon>
        <taxon>Metazoa</taxon>
        <taxon>Chordata</taxon>
        <taxon>Craniata</taxon>
        <taxon>Vertebrata</taxon>
        <taxon>Euteleostomi</taxon>
        <taxon>Actinopterygii</taxon>
        <taxon>Neopterygii</taxon>
        <taxon>Teleostei</taxon>
        <taxon>Protacanthopterygii</taxon>
        <taxon>Salmoniformes</taxon>
        <taxon>Salmonidae</taxon>
        <taxon>Salmoninae</taxon>
        <taxon>Hucho</taxon>
    </lineage>
</organism>
<dbReference type="InterPro" id="IPR042340">
    <property type="entry name" value="FCER1G"/>
</dbReference>
<evidence type="ECO:0000313" key="9">
    <source>
        <dbReference type="Ensembl" id="ENSHHUP00000002035.1"/>
    </source>
</evidence>
<dbReference type="GeneTree" id="ENSGT01140000282596"/>
<evidence type="ECO:0000256" key="2">
    <source>
        <dbReference type="ARBA" id="ARBA00022475"/>
    </source>
</evidence>
<reference evidence="9" key="2">
    <citation type="submission" date="2025-08" db="UniProtKB">
        <authorList>
            <consortium name="Ensembl"/>
        </authorList>
    </citation>
    <scope>IDENTIFICATION</scope>
</reference>
<comment type="subcellular location">
    <subcellularLocation>
        <location evidence="1">Cell membrane</location>
        <topology evidence="1">Single-pass type I membrane protein</topology>
    </subcellularLocation>
</comment>
<evidence type="ECO:0000256" key="8">
    <source>
        <dbReference type="SAM" id="SignalP"/>
    </source>
</evidence>
<evidence type="ECO:0000256" key="6">
    <source>
        <dbReference type="ARBA" id="ARBA00023170"/>
    </source>
</evidence>
<evidence type="ECO:0008006" key="11">
    <source>
        <dbReference type="Google" id="ProtNLM"/>
    </source>
</evidence>
<keyword evidence="8" id="KW-0732">Signal</keyword>
<dbReference type="GO" id="GO:0032998">
    <property type="term" value="C:Fc-epsilon receptor I complex"/>
    <property type="evidence" value="ECO:0007669"/>
    <property type="project" value="InterPro"/>
</dbReference>
<evidence type="ECO:0000256" key="7">
    <source>
        <dbReference type="SAM" id="Phobius"/>
    </source>
</evidence>
<keyword evidence="7" id="KW-1133">Transmembrane helix</keyword>
<keyword evidence="4" id="KW-0391">Immunity</keyword>
<evidence type="ECO:0000256" key="1">
    <source>
        <dbReference type="ARBA" id="ARBA00004251"/>
    </source>
</evidence>
<dbReference type="STRING" id="62062.ENSHHUP00000002035"/>
<feature type="transmembrane region" description="Helical" evidence="7">
    <location>
        <begin position="31"/>
        <end position="49"/>
    </location>
</feature>
<keyword evidence="5" id="KW-1015">Disulfide bond</keyword>
<evidence type="ECO:0000313" key="10">
    <source>
        <dbReference type="Proteomes" id="UP000314982"/>
    </source>
</evidence>
<dbReference type="PANTHER" id="PTHR16803:SF0">
    <property type="entry name" value="HIGH AFFINITY IMMUNOGLOBULIN EPSILON RECEPTOR SUBUNIT GAMMA"/>
    <property type="match status" value="1"/>
</dbReference>
<feature type="signal peptide" evidence="8">
    <location>
        <begin position="1"/>
        <end position="23"/>
    </location>
</feature>
<reference evidence="9" key="3">
    <citation type="submission" date="2025-09" db="UniProtKB">
        <authorList>
            <consortium name="Ensembl"/>
        </authorList>
    </citation>
    <scope>IDENTIFICATION</scope>
</reference>
<protein>
    <recommendedName>
        <fullName evidence="11">High affinity immunoglobulin epsilon receptor subunit gamma</fullName>
    </recommendedName>
</protein>
<keyword evidence="2" id="KW-1003">Cell membrane</keyword>
<keyword evidence="10" id="KW-1185">Reference proteome</keyword>
<keyword evidence="7" id="KW-0472">Membrane</keyword>
<dbReference type="Pfam" id="PF11628">
    <property type="entry name" value="TCR_zetazeta"/>
    <property type="match status" value="1"/>
</dbReference>
<reference evidence="10" key="1">
    <citation type="submission" date="2018-06" db="EMBL/GenBank/DDBJ databases">
        <title>Genome assembly of Danube salmon.</title>
        <authorList>
            <person name="Macqueen D.J."/>
            <person name="Gundappa M.K."/>
        </authorList>
    </citation>
    <scope>NUCLEOTIDE SEQUENCE [LARGE SCALE GENOMIC DNA]</scope>
</reference>
<name>A0A4W5JUW2_9TELE</name>
<evidence type="ECO:0000256" key="3">
    <source>
        <dbReference type="ARBA" id="ARBA00022553"/>
    </source>
</evidence>
<dbReference type="AlphaFoldDB" id="A0A4W5JUW2"/>
<dbReference type="GO" id="GO:0002376">
    <property type="term" value="P:immune system process"/>
    <property type="evidence" value="ECO:0007669"/>
    <property type="project" value="UniProtKB-KW"/>
</dbReference>
<keyword evidence="6" id="KW-0675">Receptor</keyword>